<feature type="signal peptide" evidence="1">
    <location>
        <begin position="1"/>
        <end position="23"/>
    </location>
</feature>
<evidence type="ECO:0000313" key="3">
    <source>
        <dbReference type="EMBL" id="MEA9434494.1"/>
    </source>
</evidence>
<keyword evidence="5" id="KW-1185">Reference proteome</keyword>
<evidence type="ECO:0000256" key="1">
    <source>
        <dbReference type="SAM" id="SignalP"/>
    </source>
</evidence>
<evidence type="ECO:0000313" key="2">
    <source>
        <dbReference type="EMBL" id="GJA62956.1"/>
    </source>
</evidence>
<gene>
    <name evidence="2" type="ORF">KAM351_15670</name>
    <name evidence="3" type="ORF">VCX44_01390</name>
</gene>
<accession>A0AA37CXI5</accession>
<comment type="caution">
    <text evidence="2">The sequence shown here is derived from an EMBL/GenBank/DDBJ whole genome shotgun (WGS) entry which is preliminary data.</text>
</comment>
<keyword evidence="1" id="KW-0732">Signal</keyword>
<feature type="chain" id="PRO_5041388624" evidence="1">
    <location>
        <begin position="24"/>
        <end position="176"/>
    </location>
</feature>
<protein>
    <submittedName>
        <fullName evidence="2">Uncharacterized protein</fullName>
    </submittedName>
</protein>
<evidence type="ECO:0000313" key="4">
    <source>
        <dbReference type="Proteomes" id="UP000886934"/>
    </source>
</evidence>
<dbReference type="PROSITE" id="PS51257">
    <property type="entry name" value="PROKAR_LIPOPROTEIN"/>
    <property type="match status" value="1"/>
</dbReference>
<reference evidence="2" key="1">
    <citation type="submission" date="2021-07" db="EMBL/GenBank/DDBJ databases">
        <title>Draft genome sequence of carbapenem-resistant Aeromonas spp. in Japan.</title>
        <authorList>
            <person name="Maehana S."/>
            <person name="Suzuki M."/>
            <person name="Kitasato H."/>
        </authorList>
    </citation>
    <scope>NUCLEOTIDE SEQUENCE</scope>
    <source>
        <strain evidence="2">KAM351</strain>
    </source>
</reference>
<dbReference type="EMBL" id="BPNN01000017">
    <property type="protein sequence ID" value="GJA62956.1"/>
    <property type="molecule type" value="Genomic_DNA"/>
</dbReference>
<evidence type="ECO:0000313" key="5">
    <source>
        <dbReference type="Proteomes" id="UP001304847"/>
    </source>
</evidence>
<dbReference type="AlphaFoldDB" id="A0AA37CXI5"/>
<sequence>MSKLTVRLLLCAMVTGPVPLAMACGYDAIYPNPFEQSWPGSLDVAMATAAAISDRKLDPVPKITGPDGFSRSYQWLNQLKGSLKDGQLPGNVSILLVDSGLWSRVRGKESLLLQTHTEGPARQDRIMLTSEAGIQALLSGQLSVVQAKQLGLLVIEDDPDDAFSQSLDRALSQETS</sequence>
<dbReference type="EMBL" id="JAYGOJ010000003">
    <property type="protein sequence ID" value="MEA9434494.1"/>
    <property type="molecule type" value="Genomic_DNA"/>
</dbReference>
<dbReference type="Proteomes" id="UP001304847">
    <property type="component" value="Unassembled WGS sequence"/>
</dbReference>
<organism evidence="2 4">
    <name type="scientific">Aeromonas caviae</name>
    <name type="common">Aeromonas punctata</name>
    <dbReference type="NCBI Taxonomy" id="648"/>
    <lineage>
        <taxon>Bacteria</taxon>
        <taxon>Pseudomonadati</taxon>
        <taxon>Pseudomonadota</taxon>
        <taxon>Gammaproteobacteria</taxon>
        <taxon>Aeromonadales</taxon>
        <taxon>Aeromonadaceae</taxon>
        <taxon>Aeromonas</taxon>
    </lineage>
</organism>
<reference evidence="3 5" key="2">
    <citation type="submission" date="2023-12" db="EMBL/GenBank/DDBJ databases">
        <title>Characterization of antibiotic resistance in Aeromonas spp. in hospital effluent.</title>
        <authorList>
            <person name="Negoseki B.R.S."/>
            <person name="Krul D."/>
            <person name="Siqueira A.C."/>
            <person name="Almeida M."/>
            <person name="Mesa D."/>
            <person name="Conte D."/>
            <person name="Dalla-Costa L.M."/>
        </authorList>
    </citation>
    <scope>NUCLEOTIDE SEQUENCE [LARGE SCALE GENOMIC DNA]</scope>
    <source>
        <strain evidence="3 5">36v</strain>
    </source>
</reference>
<name>A0AA37CXI5_AERCA</name>
<dbReference type="Proteomes" id="UP000886934">
    <property type="component" value="Unassembled WGS sequence"/>
</dbReference>
<proteinExistence type="predicted"/>
<dbReference type="RefSeq" id="WP_113069639.1">
    <property type="nucleotide sequence ID" value="NZ_AP025280.1"/>
</dbReference>